<keyword evidence="1" id="KW-0347">Helicase</keyword>
<dbReference type="GO" id="GO:0004386">
    <property type="term" value="F:helicase activity"/>
    <property type="evidence" value="ECO:0007669"/>
    <property type="project" value="UniProtKB-KW"/>
</dbReference>
<protein>
    <submittedName>
        <fullName evidence="1">SNF2-related:helicase</fullName>
    </submittedName>
</protein>
<feature type="non-terminal residue" evidence="1">
    <location>
        <position position="37"/>
    </location>
</feature>
<evidence type="ECO:0000313" key="2">
    <source>
        <dbReference type="Proteomes" id="UP000004986"/>
    </source>
</evidence>
<name>F3GRT3_PSESJ</name>
<keyword evidence="1" id="KW-0067">ATP-binding</keyword>
<gene>
    <name evidence="1" type="ORF">PSYPI_48268</name>
</gene>
<comment type="caution">
    <text evidence="1">The sequence shown here is derived from an EMBL/GenBank/DDBJ whole genome shotgun (WGS) entry which is preliminary data.</text>
</comment>
<dbReference type="AlphaFoldDB" id="F3GRT3"/>
<organism evidence="1 2">
    <name type="scientific">Pseudomonas syringae pv. pisi str. 1704B</name>
    <dbReference type="NCBI Taxonomy" id="629263"/>
    <lineage>
        <taxon>Bacteria</taxon>
        <taxon>Pseudomonadati</taxon>
        <taxon>Pseudomonadota</taxon>
        <taxon>Gammaproteobacteria</taxon>
        <taxon>Pseudomonadales</taxon>
        <taxon>Pseudomonadaceae</taxon>
        <taxon>Pseudomonas</taxon>
        <taxon>Pseudomonas syringae</taxon>
    </lineage>
</organism>
<dbReference type="Proteomes" id="UP000004986">
    <property type="component" value="Unassembled WGS sequence"/>
</dbReference>
<keyword evidence="2" id="KW-1185">Reference proteome</keyword>
<sequence>MTWQGGDRLRHFAERLINIKDAPVSLPDGLNATLRPY</sequence>
<evidence type="ECO:0000313" key="1">
    <source>
        <dbReference type="EMBL" id="EGH49786.1"/>
    </source>
</evidence>
<accession>F3GRT3</accession>
<keyword evidence="1" id="KW-0547">Nucleotide-binding</keyword>
<dbReference type="HOGENOM" id="CLU_3352942_0_0_6"/>
<dbReference type="EMBL" id="AEAI01004716">
    <property type="protein sequence ID" value="EGH49786.1"/>
    <property type="molecule type" value="Genomic_DNA"/>
</dbReference>
<keyword evidence="1" id="KW-0378">Hydrolase</keyword>
<proteinExistence type="predicted"/>
<reference evidence="1 2" key="1">
    <citation type="journal article" date="2011" name="PLoS Pathog.">
        <title>Dynamic evolution of pathogenicity revealed by sequencing and comparative genomics of 19 Pseudomonas syringae isolates.</title>
        <authorList>
            <person name="Baltrus D.A."/>
            <person name="Nishimura M.T."/>
            <person name="Romanchuk A."/>
            <person name="Chang J.H."/>
            <person name="Mukhtar M.S."/>
            <person name="Cherkis K."/>
            <person name="Roach J."/>
            <person name="Grant S.R."/>
            <person name="Jones C.D."/>
            <person name="Dangl J.L."/>
        </authorList>
    </citation>
    <scope>NUCLEOTIDE SEQUENCE [LARGE SCALE GENOMIC DNA]</scope>
    <source>
        <strain evidence="1 2">1704B</strain>
    </source>
</reference>